<name>A0ABP8GI15_9BACT</name>
<dbReference type="SUPFAM" id="SSF48179">
    <property type="entry name" value="6-phosphogluconate dehydrogenase C-terminal domain-like"/>
    <property type="match status" value="1"/>
</dbReference>
<dbReference type="Gene3D" id="1.20.5.320">
    <property type="entry name" value="6-Phosphogluconate Dehydrogenase, domain 3"/>
    <property type="match status" value="1"/>
</dbReference>
<comment type="function">
    <text evidence="1 11">Catalyzes the oxidative decarboxylation of 6-phosphogluconate to ribulose 5-phosphate and CO(2), with concomitant reduction of NADP to NADPH.</text>
</comment>
<accession>A0ABP8GI15</accession>
<evidence type="ECO:0000313" key="15">
    <source>
        <dbReference type="Proteomes" id="UP001501725"/>
    </source>
</evidence>
<evidence type="ECO:0000256" key="9">
    <source>
        <dbReference type="ARBA" id="ARBA00023126"/>
    </source>
</evidence>
<dbReference type="PIRSF" id="PIRSF000109">
    <property type="entry name" value="6PGD"/>
    <property type="match status" value="1"/>
</dbReference>
<dbReference type="InterPro" id="IPR006183">
    <property type="entry name" value="Pgluconate_DH"/>
</dbReference>
<reference evidence="15" key="1">
    <citation type="journal article" date="2019" name="Int. J. Syst. Evol. Microbiol.">
        <title>The Global Catalogue of Microorganisms (GCM) 10K type strain sequencing project: providing services to taxonomists for standard genome sequencing and annotation.</title>
        <authorList>
            <consortium name="The Broad Institute Genomics Platform"/>
            <consortium name="The Broad Institute Genome Sequencing Center for Infectious Disease"/>
            <person name="Wu L."/>
            <person name="Ma J."/>
        </authorList>
    </citation>
    <scope>NUCLEOTIDE SEQUENCE [LARGE SCALE GENOMIC DNA]</scope>
    <source>
        <strain evidence="15">JCM 17919</strain>
    </source>
</reference>
<proteinExistence type="inferred from homology"/>
<dbReference type="InterPro" id="IPR006114">
    <property type="entry name" value="6PGDH_C"/>
</dbReference>
<keyword evidence="8 12" id="KW-0311">Gluconate utilization</keyword>
<dbReference type="Pfam" id="PF00393">
    <property type="entry name" value="6PGD"/>
    <property type="match status" value="1"/>
</dbReference>
<evidence type="ECO:0000256" key="1">
    <source>
        <dbReference type="ARBA" id="ARBA00002526"/>
    </source>
</evidence>
<keyword evidence="15" id="KW-1185">Reference proteome</keyword>
<dbReference type="InterPro" id="IPR006115">
    <property type="entry name" value="6PGDH_NADP-bd"/>
</dbReference>
<evidence type="ECO:0000256" key="2">
    <source>
        <dbReference type="ARBA" id="ARBA00004874"/>
    </source>
</evidence>
<comment type="catalytic activity">
    <reaction evidence="10 11 12">
        <text>6-phospho-D-gluconate + NADP(+) = D-ribulose 5-phosphate + CO2 + NADPH</text>
        <dbReference type="Rhea" id="RHEA:10116"/>
        <dbReference type="ChEBI" id="CHEBI:16526"/>
        <dbReference type="ChEBI" id="CHEBI:57783"/>
        <dbReference type="ChEBI" id="CHEBI:58121"/>
        <dbReference type="ChEBI" id="CHEBI:58349"/>
        <dbReference type="ChEBI" id="CHEBI:58759"/>
        <dbReference type="EC" id="1.1.1.44"/>
    </reaction>
</comment>
<dbReference type="InterPro" id="IPR008927">
    <property type="entry name" value="6-PGluconate_DH-like_C_sf"/>
</dbReference>
<dbReference type="Gene3D" id="1.10.1040.10">
    <property type="entry name" value="N-(1-d-carboxylethyl)-l-norvaline Dehydrogenase, domain 2"/>
    <property type="match status" value="1"/>
</dbReference>
<evidence type="ECO:0000259" key="13">
    <source>
        <dbReference type="SMART" id="SM01350"/>
    </source>
</evidence>
<evidence type="ECO:0000256" key="11">
    <source>
        <dbReference type="PIRNR" id="PIRNR000109"/>
    </source>
</evidence>
<dbReference type="PANTHER" id="PTHR11811">
    <property type="entry name" value="6-PHOSPHOGLUCONATE DEHYDROGENASE"/>
    <property type="match status" value="1"/>
</dbReference>
<dbReference type="InterPro" id="IPR006113">
    <property type="entry name" value="6PGDH_Gnd/GntZ"/>
</dbReference>
<dbReference type="NCBIfam" id="NF006765">
    <property type="entry name" value="PRK09287.1"/>
    <property type="match status" value="1"/>
</dbReference>
<dbReference type="Pfam" id="PF03446">
    <property type="entry name" value="NAD_binding_2"/>
    <property type="match status" value="1"/>
</dbReference>
<evidence type="ECO:0000256" key="3">
    <source>
        <dbReference type="ARBA" id="ARBA00008419"/>
    </source>
</evidence>
<dbReference type="SUPFAM" id="SSF51735">
    <property type="entry name" value="NAD(P)-binding Rossmann-fold domains"/>
    <property type="match status" value="1"/>
</dbReference>
<evidence type="ECO:0000256" key="5">
    <source>
        <dbReference type="ARBA" id="ARBA00013011"/>
    </source>
</evidence>
<feature type="domain" description="6-phosphogluconate dehydrogenase C-terminal" evidence="13">
    <location>
        <begin position="180"/>
        <end position="471"/>
    </location>
</feature>
<comment type="pathway">
    <text evidence="2 11 12">Carbohydrate degradation; pentose phosphate pathway; D-ribulose 5-phosphate from D-glucose 6-phosphate (oxidative stage): step 3/3.</text>
</comment>
<evidence type="ECO:0000256" key="4">
    <source>
        <dbReference type="ARBA" id="ARBA00011738"/>
    </source>
</evidence>
<evidence type="ECO:0000256" key="7">
    <source>
        <dbReference type="ARBA" id="ARBA00023002"/>
    </source>
</evidence>
<dbReference type="EC" id="1.1.1.44" evidence="5 11"/>
<evidence type="ECO:0000256" key="6">
    <source>
        <dbReference type="ARBA" id="ARBA00018193"/>
    </source>
</evidence>
<sequence length="482" mass="52040">MEPTYDFGMIGIGVMGSNLLLNIADQGYSVIGFDLKQERADALEAAARPGTTVKGVTDVTLLAAGLKRPRKLMILVPAGKPVDDVIANLLPHLQEGDILIDGGNSYFKDTNRRFRELQPRGIHFFGMGVSGGELGARLGPSLMPGGDAAAYEYLKPILESVAASHDGVPCVAFMGREAAGHYVKMVHNGIEYALMQLLSEAYDLMRRGGYSNKQLATVFSRWNEGPLRSYLVEITADIFTVLDDEDASGATYLIDRILDAAASKGTGKWTSVEGMDLPVAIPTIDAAVSARTLSGGKELRLRVEALFPQEPRAEAVFTEEDAAELETALSVCFVIAYAQGLSLLVAASDAYQMEIPMASVVRVWRAGCIIRSGLLPLFADAFDEQPKLPSVLLHPALASWLQQRTGALRGVVSKGVAGGIPLAAMSSALAYFDALRSGRGPTNLVQAQRDYFGAHTYRRTDREGVFHTEWNRDKTQSDNPVT</sequence>
<comment type="caution">
    <text evidence="14">The sequence shown here is derived from an EMBL/GenBank/DDBJ whole genome shotgun (WGS) entry which is preliminary data.</text>
</comment>
<dbReference type="EMBL" id="BAABGY010000005">
    <property type="protein sequence ID" value="GAA4324632.1"/>
    <property type="molecule type" value="Genomic_DNA"/>
</dbReference>
<dbReference type="PRINTS" id="PR00076">
    <property type="entry name" value="6PGDHDRGNASE"/>
</dbReference>
<dbReference type="Gene3D" id="3.40.50.720">
    <property type="entry name" value="NAD(P)-binding Rossmann-like Domain"/>
    <property type="match status" value="1"/>
</dbReference>
<evidence type="ECO:0000313" key="14">
    <source>
        <dbReference type="EMBL" id="GAA4324632.1"/>
    </source>
</evidence>
<evidence type="ECO:0000256" key="12">
    <source>
        <dbReference type="RuleBase" id="RU000485"/>
    </source>
</evidence>
<dbReference type="PROSITE" id="PS00461">
    <property type="entry name" value="6PGD"/>
    <property type="match status" value="1"/>
</dbReference>
<evidence type="ECO:0000256" key="8">
    <source>
        <dbReference type="ARBA" id="ARBA00023064"/>
    </source>
</evidence>
<comment type="subunit">
    <text evidence="4 11">Homodimer.</text>
</comment>
<dbReference type="InterPro" id="IPR036291">
    <property type="entry name" value="NAD(P)-bd_dom_sf"/>
</dbReference>
<keyword evidence="11 12" id="KW-0521">NADP</keyword>
<dbReference type="RefSeq" id="WP_345254253.1">
    <property type="nucleotide sequence ID" value="NZ_BAABGY010000005.1"/>
</dbReference>
<comment type="similarity">
    <text evidence="3 11 12">Belongs to the 6-phosphogluconate dehydrogenase family.</text>
</comment>
<keyword evidence="9 11" id="KW-0570">Pentose shunt</keyword>
<organism evidence="14 15">
    <name type="scientific">Flaviaesturariibacter amylovorans</name>
    <dbReference type="NCBI Taxonomy" id="1084520"/>
    <lineage>
        <taxon>Bacteria</taxon>
        <taxon>Pseudomonadati</taxon>
        <taxon>Bacteroidota</taxon>
        <taxon>Chitinophagia</taxon>
        <taxon>Chitinophagales</taxon>
        <taxon>Chitinophagaceae</taxon>
        <taxon>Flaviaestuariibacter</taxon>
    </lineage>
</organism>
<keyword evidence="7 11" id="KW-0560">Oxidoreductase</keyword>
<dbReference type="Proteomes" id="UP001501725">
    <property type="component" value="Unassembled WGS sequence"/>
</dbReference>
<protein>
    <recommendedName>
        <fullName evidence="6 11">6-phosphogluconate dehydrogenase, decarboxylating</fullName>
        <ecNumber evidence="5 11">1.1.1.44</ecNumber>
    </recommendedName>
</protein>
<gene>
    <name evidence="14" type="primary">gndA</name>
    <name evidence="14" type="ORF">GCM10023184_12110</name>
</gene>
<evidence type="ECO:0000256" key="10">
    <source>
        <dbReference type="ARBA" id="ARBA00048640"/>
    </source>
</evidence>
<dbReference type="SMART" id="SM01350">
    <property type="entry name" value="6PGD"/>
    <property type="match status" value="1"/>
</dbReference>
<dbReference type="InterPro" id="IPR006184">
    <property type="entry name" value="6PGdom_BS"/>
</dbReference>
<dbReference type="NCBIfam" id="TIGR00873">
    <property type="entry name" value="gnd"/>
    <property type="match status" value="1"/>
</dbReference>
<dbReference type="InterPro" id="IPR013328">
    <property type="entry name" value="6PGD_dom2"/>
</dbReference>